<feature type="non-terminal residue" evidence="2">
    <location>
        <position position="65"/>
    </location>
</feature>
<dbReference type="EMBL" id="PNHK01000110">
    <property type="protein sequence ID" value="PMD04381.1"/>
    <property type="molecule type" value="Genomic_DNA"/>
</dbReference>
<evidence type="ECO:0000313" key="3">
    <source>
        <dbReference type="Proteomes" id="UP000235598"/>
    </source>
</evidence>
<protein>
    <submittedName>
        <fullName evidence="2">Uncharacterized protein</fullName>
    </submittedName>
</protein>
<keyword evidence="1" id="KW-0812">Transmembrane</keyword>
<accession>A0A2N6VJR1</accession>
<gene>
    <name evidence="2" type="ORF">CJ199_12390</name>
</gene>
<evidence type="ECO:0000256" key="1">
    <source>
        <dbReference type="SAM" id="Phobius"/>
    </source>
</evidence>
<evidence type="ECO:0000313" key="2">
    <source>
        <dbReference type="EMBL" id="PMD04381.1"/>
    </source>
</evidence>
<reference evidence="2 3" key="1">
    <citation type="submission" date="2017-09" db="EMBL/GenBank/DDBJ databases">
        <title>Bacterial strain isolated from the female urinary microbiota.</title>
        <authorList>
            <person name="Thomas-White K."/>
            <person name="Kumar N."/>
            <person name="Forster S."/>
            <person name="Putonti C."/>
            <person name="Lawley T."/>
            <person name="Wolfe A.J."/>
        </authorList>
    </citation>
    <scope>NUCLEOTIDE SEQUENCE [LARGE SCALE GENOMIC DNA]</scope>
    <source>
        <strain evidence="2 3">UMB1301</strain>
    </source>
</reference>
<dbReference type="RefSeq" id="WP_219722410.1">
    <property type="nucleotide sequence ID" value="NZ_PNHK01000110.1"/>
</dbReference>
<feature type="transmembrane region" description="Helical" evidence="1">
    <location>
        <begin position="40"/>
        <end position="59"/>
    </location>
</feature>
<dbReference type="AlphaFoldDB" id="A0A2N6VJR1"/>
<proteinExistence type="predicted"/>
<dbReference type="Proteomes" id="UP000235598">
    <property type="component" value="Unassembled WGS sequence"/>
</dbReference>
<keyword evidence="1" id="KW-0472">Membrane</keyword>
<comment type="caution">
    <text evidence="2">The sequence shown here is derived from an EMBL/GenBank/DDBJ whole genome shotgun (WGS) entry which is preliminary data.</text>
</comment>
<sequence>GRVLEGPYTGRRTARSRGAADFRSFLLAERGQQVRWARPFVLLGQIIAPASGICALITLPDDSPW</sequence>
<feature type="non-terminal residue" evidence="2">
    <location>
        <position position="1"/>
    </location>
</feature>
<name>A0A2N6VJR1_9MICO</name>
<keyword evidence="1" id="KW-1133">Transmembrane helix</keyword>
<organism evidence="2 3">
    <name type="scientific">Brevibacterium paucivorans</name>
    <dbReference type="NCBI Taxonomy" id="170994"/>
    <lineage>
        <taxon>Bacteria</taxon>
        <taxon>Bacillati</taxon>
        <taxon>Actinomycetota</taxon>
        <taxon>Actinomycetes</taxon>
        <taxon>Micrococcales</taxon>
        <taxon>Brevibacteriaceae</taxon>
        <taxon>Brevibacterium</taxon>
    </lineage>
</organism>